<comment type="subcellular location">
    <subcellularLocation>
        <location evidence="1">Membrane</location>
        <topology evidence="1">Single-pass membrane protein</topology>
    </subcellularLocation>
    <subcellularLocation>
        <location evidence="2">Mitochondrion membrane</location>
    </subcellularLocation>
</comment>
<dbReference type="PANTHER" id="PTHR15712:SF23">
    <property type="entry name" value="ARMADILLO REPEAT CONTAINING 10"/>
    <property type="match status" value="1"/>
</dbReference>
<dbReference type="InterPro" id="IPR011989">
    <property type="entry name" value="ARM-like"/>
</dbReference>
<dbReference type="InterPro" id="IPR051303">
    <property type="entry name" value="Armcx_regulator"/>
</dbReference>
<dbReference type="Gene3D" id="1.25.10.10">
    <property type="entry name" value="Leucine-rich Repeat Variant"/>
    <property type="match status" value="1"/>
</dbReference>
<feature type="domain" description="Armadillo repeat-containing" evidence="8">
    <location>
        <begin position="68"/>
        <end position="276"/>
    </location>
</feature>
<organism evidence="9 10">
    <name type="scientific">Opisthorchis felineus</name>
    <dbReference type="NCBI Taxonomy" id="147828"/>
    <lineage>
        <taxon>Eukaryota</taxon>
        <taxon>Metazoa</taxon>
        <taxon>Spiralia</taxon>
        <taxon>Lophotrochozoa</taxon>
        <taxon>Platyhelminthes</taxon>
        <taxon>Trematoda</taxon>
        <taxon>Digenea</taxon>
        <taxon>Opisthorchiida</taxon>
        <taxon>Opisthorchiata</taxon>
        <taxon>Opisthorchiidae</taxon>
        <taxon>Opisthorchis</taxon>
    </lineage>
</organism>
<keyword evidence="4 7" id="KW-1133">Transmembrane helix</keyword>
<evidence type="ECO:0000313" key="9">
    <source>
        <dbReference type="EMBL" id="TGZ60768.1"/>
    </source>
</evidence>
<dbReference type="AlphaFoldDB" id="A0A4S2LJI0"/>
<reference evidence="9 10" key="1">
    <citation type="journal article" date="2019" name="BMC Genomics">
        <title>New insights from Opisthorchis felineus genome: update on genomics of the epidemiologically important liver flukes.</title>
        <authorList>
            <person name="Ershov N.I."/>
            <person name="Mordvinov V.A."/>
            <person name="Prokhortchouk E.B."/>
            <person name="Pakharukova M.Y."/>
            <person name="Gunbin K.V."/>
            <person name="Ustyantsev K."/>
            <person name="Genaev M.A."/>
            <person name="Blinov A.G."/>
            <person name="Mazur A."/>
            <person name="Boulygina E."/>
            <person name="Tsygankova S."/>
            <person name="Khrameeva E."/>
            <person name="Chekanov N."/>
            <person name="Fan G."/>
            <person name="Xiao A."/>
            <person name="Zhang H."/>
            <person name="Xu X."/>
            <person name="Yang H."/>
            <person name="Solovyev V."/>
            <person name="Lee S.M."/>
            <person name="Liu X."/>
            <person name="Afonnikov D.A."/>
            <person name="Skryabin K.G."/>
        </authorList>
    </citation>
    <scope>NUCLEOTIDE SEQUENCE [LARGE SCALE GENOMIC DNA]</scope>
    <source>
        <strain evidence="9">AK-0245</strain>
        <tissue evidence="9">Whole organism</tissue>
    </source>
</reference>
<protein>
    <recommendedName>
        <fullName evidence="8">Armadillo repeat-containing domain-containing protein</fullName>
    </recommendedName>
</protein>
<keyword evidence="5" id="KW-0496">Mitochondrion</keyword>
<dbReference type="SUPFAM" id="SSF48371">
    <property type="entry name" value="ARM repeat"/>
    <property type="match status" value="1"/>
</dbReference>
<dbReference type="Proteomes" id="UP000308267">
    <property type="component" value="Unassembled WGS sequence"/>
</dbReference>
<evidence type="ECO:0000256" key="7">
    <source>
        <dbReference type="SAM" id="Phobius"/>
    </source>
</evidence>
<evidence type="ECO:0000313" key="10">
    <source>
        <dbReference type="Proteomes" id="UP000308267"/>
    </source>
</evidence>
<dbReference type="EMBL" id="SJOL01008269">
    <property type="protein sequence ID" value="TGZ60768.1"/>
    <property type="molecule type" value="Genomic_DNA"/>
</dbReference>
<evidence type="ECO:0000259" key="8">
    <source>
        <dbReference type="Pfam" id="PF04826"/>
    </source>
</evidence>
<evidence type="ECO:0000256" key="4">
    <source>
        <dbReference type="ARBA" id="ARBA00022989"/>
    </source>
</evidence>
<gene>
    <name evidence="9" type="ORF">CRM22_008365</name>
</gene>
<dbReference type="InterPro" id="IPR016024">
    <property type="entry name" value="ARM-type_fold"/>
</dbReference>
<dbReference type="PANTHER" id="PTHR15712">
    <property type="entry name" value="ARMADILLO REPEAT CONTAINING PROTEIN"/>
    <property type="match status" value="1"/>
</dbReference>
<evidence type="ECO:0000256" key="2">
    <source>
        <dbReference type="ARBA" id="ARBA00004325"/>
    </source>
</evidence>
<dbReference type="Pfam" id="PF04826">
    <property type="entry name" value="Arm_2"/>
    <property type="match status" value="1"/>
</dbReference>
<evidence type="ECO:0000256" key="6">
    <source>
        <dbReference type="ARBA" id="ARBA00023136"/>
    </source>
</evidence>
<dbReference type="InterPro" id="IPR006911">
    <property type="entry name" value="ARM-rpt_dom"/>
</dbReference>
<keyword evidence="10" id="KW-1185">Reference proteome</keyword>
<evidence type="ECO:0000256" key="5">
    <source>
        <dbReference type="ARBA" id="ARBA00023128"/>
    </source>
</evidence>
<evidence type="ECO:0000256" key="3">
    <source>
        <dbReference type="ARBA" id="ARBA00022692"/>
    </source>
</evidence>
<comment type="caution">
    <text evidence="9">The sequence shown here is derived from an EMBL/GenBank/DDBJ whole genome shotgun (WGS) entry which is preliminary data.</text>
</comment>
<proteinExistence type="predicted"/>
<feature type="transmembrane region" description="Helical" evidence="7">
    <location>
        <begin position="12"/>
        <end position="30"/>
    </location>
</feature>
<keyword evidence="6 7" id="KW-0472">Membrane</keyword>
<evidence type="ECO:0000256" key="1">
    <source>
        <dbReference type="ARBA" id="ARBA00004167"/>
    </source>
</evidence>
<sequence length="353" mass="39258">MFVANSMDGRPAVILGSCALFVIPLAFYLMHKRKNKAITGPVTTSTKAKTADPVLDFSRENLTLDSAKYLSFLINSSDHSARPGFLLFVQQASAFSSNFSAIRESGCLKTLLEYLSQDRHINANRRETLCILQTVANLACDQDNFPVIKDHMEMIFNIANAQEYSDESCAALQLLCNLALTPTGCLLLRNRICFFYRILETRDPYMLRQVLAVLVNLSCDIDSSQALLNSEVPSRLLHSLNFPLSPAVHPLLTLQTVTFLKNLYTKVHSSPSIFADQLARSNPRSMFSFLCNVRTSLRIRLALTRSELTSPDSTEELFNSIDELVQLLDDASFDSSQPVNYAEHSAIAAPTSS</sequence>
<name>A0A4S2LJI0_OPIFE</name>
<dbReference type="OrthoDB" id="6260639at2759"/>
<dbReference type="GO" id="GO:0031966">
    <property type="term" value="C:mitochondrial membrane"/>
    <property type="evidence" value="ECO:0007669"/>
    <property type="project" value="UniProtKB-SubCell"/>
</dbReference>
<keyword evidence="3 7" id="KW-0812">Transmembrane</keyword>
<accession>A0A4S2LJI0</accession>